<feature type="signal peptide" evidence="3">
    <location>
        <begin position="1"/>
        <end position="22"/>
    </location>
</feature>
<dbReference type="EMBL" id="JAOTIF010000008">
    <property type="protein sequence ID" value="MCU7549936.1"/>
    <property type="molecule type" value="Genomic_DNA"/>
</dbReference>
<name>A0A9X3B8L4_9BACT</name>
<dbReference type="AlphaFoldDB" id="A0A9X3B8L4"/>
<evidence type="ECO:0000256" key="2">
    <source>
        <dbReference type="SAM" id="MobiDB-lite"/>
    </source>
</evidence>
<gene>
    <name evidence="5" type="ORF">OCK74_12460</name>
</gene>
<sequence length="505" mass="52999">MSKHLTSLVVLAILIGTQHSSAQNTSPYWSLAGNSNASSTTSKLGTTNAIPLRLFTNNAVRVYIHPTSGNVGIGTTAPAQKLHVAGNTYITGSMGIGTNTLSGYKLNVLASGSTGGIYVNNSGTGNGIYANNTNGGTGIYGSSTYLGVVGNGNNYGVYGISSSYAIYGSGGTYGVYGSGSTGVYGSGNNGVVGSGTTYGVYGTSTNSYGVYGISSNSLGGYFISSSYYGLRARTDRADKNWAGVFDGNVYAFGVYQTSDKNLKTNIEELGDALSVIEQLKPKSYDFRHDGKLSNLNLPQGKHYGILAQDLEEVLPNLVMEVENEISKPIQAASNAGLSSSPGTQTPAPPIPQRETAEKITTKAVNYTELIPITVKAIQEQQKVIEQQKHELVALKNELAELKQAISMLSNGQNINTSLTSAQLGEVSPNPVKGSANIQYSVPEGMSNVHLLITDALGRSVRQVPINTSGSGIINIDASSLANGVYNCSLIVNYKIISTRKMNVVK</sequence>
<dbReference type="InterPro" id="IPR030392">
    <property type="entry name" value="S74_ICA"/>
</dbReference>
<feature type="domain" description="Peptidase S74" evidence="4">
    <location>
        <begin position="258"/>
        <end position="391"/>
    </location>
</feature>
<feature type="chain" id="PRO_5040723285" evidence="3">
    <location>
        <begin position="23"/>
        <end position="505"/>
    </location>
</feature>
<comment type="caution">
    <text evidence="5">The sequence shown here is derived from an EMBL/GenBank/DDBJ whole genome shotgun (WGS) entry which is preliminary data.</text>
</comment>
<dbReference type="InterPro" id="IPR036388">
    <property type="entry name" value="WH-like_DNA-bd_sf"/>
</dbReference>
<proteinExistence type="predicted"/>
<dbReference type="Proteomes" id="UP001155483">
    <property type="component" value="Unassembled WGS sequence"/>
</dbReference>
<dbReference type="Pfam" id="PF18962">
    <property type="entry name" value="Por_Secre_tail"/>
    <property type="match status" value="1"/>
</dbReference>
<dbReference type="Pfam" id="PF13884">
    <property type="entry name" value="Peptidase_S74"/>
    <property type="match status" value="1"/>
</dbReference>
<dbReference type="RefSeq" id="WP_279297375.1">
    <property type="nucleotide sequence ID" value="NZ_JAOTIF010000008.1"/>
</dbReference>
<evidence type="ECO:0000256" key="1">
    <source>
        <dbReference type="SAM" id="Coils"/>
    </source>
</evidence>
<evidence type="ECO:0000313" key="5">
    <source>
        <dbReference type="EMBL" id="MCU7549936.1"/>
    </source>
</evidence>
<feature type="region of interest" description="Disordered" evidence="2">
    <location>
        <begin position="333"/>
        <end position="354"/>
    </location>
</feature>
<feature type="coiled-coil region" evidence="1">
    <location>
        <begin position="377"/>
        <end position="411"/>
    </location>
</feature>
<evidence type="ECO:0000256" key="3">
    <source>
        <dbReference type="SAM" id="SignalP"/>
    </source>
</evidence>
<accession>A0A9X3B8L4</accession>
<dbReference type="PROSITE" id="PS51688">
    <property type="entry name" value="ICA"/>
    <property type="match status" value="1"/>
</dbReference>
<keyword evidence="6" id="KW-1185">Reference proteome</keyword>
<evidence type="ECO:0000313" key="6">
    <source>
        <dbReference type="Proteomes" id="UP001155483"/>
    </source>
</evidence>
<keyword evidence="1" id="KW-0175">Coiled coil</keyword>
<feature type="compositionally biased region" description="Polar residues" evidence="2">
    <location>
        <begin position="333"/>
        <end position="345"/>
    </location>
</feature>
<evidence type="ECO:0000259" key="4">
    <source>
        <dbReference type="PROSITE" id="PS51688"/>
    </source>
</evidence>
<reference evidence="5" key="1">
    <citation type="submission" date="2022-09" db="EMBL/GenBank/DDBJ databases">
        <authorList>
            <person name="Yuan C."/>
            <person name="Ke Z."/>
        </authorList>
    </citation>
    <scope>NUCLEOTIDE SEQUENCE</scope>
    <source>
        <strain evidence="5">LB-8</strain>
    </source>
</reference>
<reference evidence="5" key="2">
    <citation type="submission" date="2023-04" db="EMBL/GenBank/DDBJ databases">
        <title>Paracnuella aquatica gen. nov., sp. nov., a member of the family Chitinophagaceae isolated from a hot spring.</title>
        <authorList>
            <person name="Wang C."/>
        </authorList>
    </citation>
    <scope>NUCLEOTIDE SEQUENCE</scope>
    <source>
        <strain evidence="5">LB-8</strain>
    </source>
</reference>
<protein>
    <submittedName>
        <fullName evidence="5">Tail fiber domain-containing protein</fullName>
    </submittedName>
</protein>
<keyword evidence="3" id="KW-0732">Signal</keyword>
<dbReference type="Gene3D" id="1.10.10.10">
    <property type="entry name" value="Winged helix-like DNA-binding domain superfamily/Winged helix DNA-binding domain"/>
    <property type="match status" value="1"/>
</dbReference>
<dbReference type="InterPro" id="IPR026444">
    <property type="entry name" value="Secre_tail"/>
</dbReference>
<organism evidence="5 6">
    <name type="scientific">Paraflavisolibacter caeni</name>
    <dbReference type="NCBI Taxonomy" id="2982496"/>
    <lineage>
        <taxon>Bacteria</taxon>
        <taxon>Pseudomonadati</taxon>
        <taxon>Bacteroidota</taxon>
        <taxon>Chitinophagia</taxon>
        <taxon>Chitinophagales</taxon>
        <taxon>Chitinophagaceae</taxon>
        <taxon>Paraflavisolibacter</taxon>
    </lineage>
</organism>